<gene>
    <name evidence="17" type="ORF">ZOSMA_17G01200</name>
</gene>
<dbReference type="OrthoDB" id="8300106at2759"/>
<evidence type="ECO:0000256" key="12">
    <source>
        <dbReference type="ARBA" id="ARBA00023136"/>
    </source>
</evidence>
<dbReference type="GO" id="GO:0005789">
    <property type="term" value="C:endoplasmic reticulum membrane"/>
    <property type="evidence" value="ECO:0007669"/>
    <property type="project" value="UniProtKB-SubCell"/>
</dbReference>
<evidence type="ECO:0000256" key="14">
    <source>
        <dbReference type="ARBA" id="ARBA00023264"/>
    </source>
</evidence>
<dbReference type="PANTHER" id="PTHR15458">
    <property type="entry name" value="PHOSPHATIDYLETHANOLAMINE N-METHYLTRANSFERASE"/>
    <property type="match status" value="1"/>
</dbReference>
<organism evidence="17 18">
    <name type="scientific">Zostera marina</name>
    <name type="common">Eelgrass</name>
    <dbReference type="NCBI Taxonomy" id="29655"/>
    <lineage>
        <taxon>Eukaryota</taxon>
        <taxon>Viridiplantae</taxon>
        <taxon>Streptophyta</taxon>
        <taxon>Embryophyta</taxon>
        <taxon>Tracheophyta</taxon>
        <taxon>Spermatophyta</taxon>
        <taxon>Magnoliopsida</taxon>
        <taxon>Liliopsida</taxon>
        <taxon>Zosteraceae</taxon>
        <taxon>Zostera</taxon>
    </lineage>
</organism>
<evidence type="ECO:0000256" key="10">
    <source>
        <dbReference type="ARBA" id="ARBA00022989"/>
    </source>
</evidence>
<evidence type="ECO:0000256" key="16">
    <source>
        <dbReference type="SAM" id="Phobius"/>
    </source>
</evidence>
<comment type="subcellular location">
    <subcellularLocation>
        <location evidence="1">Endoplasmic reticulum membrane</location>
        <topology evidence="1">Multi-pass membrane protein</topology>
    </subcellularLocation>
</comment>
<evidence type="ECO:0000256" key="7">
    <source>
        <dbReference type="ARBA" id="ARBA00022691"/>
    </source>
</evidence>
<evidence type="ECO:0000256" key="5">
    <source>
        <dbReference type="ARBA" id="ARBA00022603"/>
    </source>
</evidence>
<dbReference type="InterPro" id="IPR024960">
    <property type="entry name" value="PEMT/MFAP"/>
</dbReference>
<comment type="pathway">
    <text evidence="2">Phospholipid metabolism; phosphatidylcholine biosynthesis.</text>
</comment>
<dbReference type="EC" id="2.1.1.71" evidence="15"/>
<keyword evidence="6 17" id="KW-0808">Transferase</keyword>
<keyword evidence="9" id="KW-0256">Endoplasmic reticulum</keyword>
<dbReference type="GO" id="GO:0032259">
    <property type="term" value="P:methylation"/>
    <property type="evidence" value="ECO:0007669"/>
    <property type="project" value="UniProtKB-KW"/>
</dbReference>
<evidence type="ECO:0000256" key="9">
    <source>
        <dbReference type="ARBA" id="ARBA00022824"/>
    </source>
</evidence>
<evidence type="ECO:0000256" key="3">
    <source>
        <dbReference type="ARBA" id="ARBA00005189"/>
    </source>
</evidence>
<feature type="transmembrane region" description="Helical" evidence="16">
    <location>
        <begin position="133"/>
        <end position="155"/>
    </location>
</feature>
<dbReference type="EMBL" id="LFYR01000671">
    <property type="protein sequence ID" value="KMZ71563.1"/>
    <property type="molecule type" value="Genomic_DNA"/>
</dbReference>
<dbReference type="AlphaFoldDB" id="A0A0K9PR66"/>
<keyword evidence="14" id="KW-1208">Phospholipid metabolism</keyword>
<keyword evidence="10 16" id="KW-1133">Transmembrane helix</keyword>
<keyword evidence="13" id="KW-0594">Phospholipid biosynthesis</keyword>
<keyword evidence="8 16" id="KW-0812">Transmembrane</keyword>
<dbReference type="Pfam" id="PF04191">
    <property type="entry name" value="PEMT"/>
    <property type="match status" value="1"/>
</dbReference>
<feature type="transmembrane region" description="Helical" evidence="16">
    <location>
        <begin position="7"/>
        <end position="28"/>
    </location>
</feature>
<comment type="pathway">
    <text evidence="3">Lipid metabolism.</text>
</comment>
<evidence type="ECO:0000313" key="18">
    <source>
        <dbReference type="Proteomes" id="UP000036987"/>
    </source>
</evidence>
<keyword evidence="4" id="KW-0444">Lipid biosynthesis</keyword>
<evidence type="ECO:0000256" key="6">
    <source>
        <dbReference type="ARBA" id="ARBA00022679"/>
    </source>
</evidence>
<accession>A0A0K9PR66</accession>
<dbReference type="PANTHER" id="PTHR15458:SF5">
    <property type="entry name" value="PHOSPHATIDYLETHANOLAMINE N-METHYLTRANSFERASE"/>
    <property type="match status" value="1"/>
</dbReference>
<evidence type="ECO:0000256" key="13">
    <source>
        <dbReference type="ARBA" id="ARBA00023209"/>
    </source>
</evidence>
<dbReference type="InterPro" id="IPR007318">
    <property type="entry name" value="Phopholipid_MeTrfase"/>
</dbReference>
<evidence type="ECO:0000256" key="15">
    <source>
        <dbReference type="ARBA" id="ARBA00034137"/>
    </source>
</evidence>
<keyword evidence="5 17" id="KW-0489">Methyltransferase</keyword>
<comment type="caution">
    <text evidence="17">The sequence shown here is derived from an EMBL/GenBank/DDBJ whole genome shotgun (WGS) entry which is preliminary data.</text>
</comment>
<evidence type="ECO:0000256" key="2">
    <source>
        <dbReference type="ARBA" id="ARBA00004969"/>
    </source>
</evidence>
<keyword evidence="12 16" id="KW-0472">Membrane</keyword>
<proteinExistence type="predicted"/>
<dbReference type="STRING" id="29655.A0A0K9PR66"/>
<protein>
    <recommendedName>
        <fullName evidence="15">phosphatidyl-N-methylethanolamine N-methyltransferase</fullName>
        <ecNumber evidence="15">2.1.1.71</ecNumber>
    </recommendedName>
</protein>
<keyword evidence="18" id="KW-1185">Reference proteome</keyword>
<keyword evidence="7" id="KW-0949">S-adenosyl-L-methionine</keyword>
<evidence type="ECO:0000256" key="1">
    <source>
        <dbReference type="ARBA" id="ARBA00004477"/>
    </source>
</evidence>
<evidence type="ECO:0000313" key="17">
    <source>
        <dbReference type="EMBL" id="KMZ71563.1"/>
    </source>
</evidence>
<dbReference type="Proteomes" id="UP000036987">
    <property type="component" value="Unassembled WGS sequence"/>
</dbReference>
<dbReference type="UniPathway" id="UPA00753"/>
<dbReference type="GO" id="GO:0006656">
    <property type="term" value="P:phosphatidylcholine biosynthetic process"/>
    <property type="evidence" value="ECO:0007669"/>
    <property type="project" value="UniProtKB-UniPathway"/>
</dbReference>
<dbReference type="OMA" id="LYFWPLI"/>
<keyword evidence="11" id="KW-0443">Lipid metabolism</keyword>
<reference evidence="18" key="1">
    <citation type="journal article" date="2016" name="Nature">
        <title>The genome of the seagrass Zostera marina reveals angiosperm adaptation to the sea.</title>
        <authorList>
            <person name="Olsen J.L."/>
            <person name="Rouze P."/>
            <person name="Verhelst B."/>
            <person name="Lin Y.-C."/>
            <person name="Bayer T."/>
            <person name="Collen J."/>
            <person name="Dattolo E."/>
            <person name="De Paoli E."/>
            <person name="Dittami S."/>
            <person name="Maumus F."/>
            <person name="Michel G."/>
            <person name="Kersting A."/>
            <person name="Lauritano C."/>
            <person name="Lohaus R."/>
            <person name="Toepel M."/>
            <person name="Tonon T."/>
            <person name="Vanneste K."/>
            <person name="Amirebrahimi M."/>
            <person name="Brakel J."/>
            <person name="Bostroem C."/>
            <person name="Chovatia M."/>
            <person name="Grimwood J."/>
            <person name="Jenkins J.W."/>
            <person name="Jueterbock A."/>
            <person name="Mraz A."/>
            <person name="Stam W.T."/>
            <person name="Tice H."/>
            <person name="Bornberg-Bauer E."/>
            <person name="Green P.J."/>
            <person name="Pearson G.A."/>
            <person name="Procaccini G."/>
            <person name="Duarte C.M."/>
            <person name="Schmutz J."/>
            <person name="Reusch T.B.H."/>
            <person name="Van de Peer Y."/>
        </authorList>
    </citation>
    <scope>NUCLEOTIDE SEQUENCE [LARGE SCALE GENOMIC DNA]</scope>
    <source>
        <strain evidence="18">cv. Finnish</strain>
    </source>
</reference>
<dbReference type="GO" id="GO:0000773">
    <property type="term" value="F:phosphatidyl-N-methylethanolamine N-methyltransferase activity"/>
    <property type="evidence" value="ECO:0007669"/>
    <property type="project" value="UniProtKB-EC"/>
</dbReference>
<name>A0A0K9PR66_ZOSMR</name>
<evidence type="ECO:0000256" key="4">
    <source>
        <dbReference type="ARBA" id="ARBA00022516"/>
    </source>
</evidence>
<evidence type="ECO:0000256" key="11">
    <source>
        <dbReference type="ARBA" id="ARBA00023098"/>
    </source>
</evidence>
<evidence type="ECO:0000256" key="8">
    <source>
        <dbReference type="ARBA" id="ARBA00022692"/>
    </source>
</evidence>
<dbReference type="Gene3D" id="1.20.120.1630">
    <property type="match status" value="1"/>
</dbReference>
<sequence>MMAEGMACMTAAVVVIGVLVPFPFYYFLWTKPRAWVNLCGKGIDPSHRMAQVSHILKAVQLISVFSVADLSWTPPWYCVLLFFAGQYLNFKVYQLLGESGTYYGVRFGKNVPWVTEFPFGYIKDPQYVGSSMSLIACLCWVPYQYVFLWIIGYLFMSTVESKEDPDTRA</sequence>